<accession>A0A423XA78</accession>
<feature type="compositionally biased region" description="Low complexity" evidence="5">
    <location>
        <begin position="1042"/>
        <end position="1081"/>
    </location>
</feature>
<feature type="compositionally biased region" description="Basic and acidic residues" evidence="5">
    <location>
        <begin position="53"/>
        <end position="76"/>
    </location>
</feature>
<feature type="transmembrane region" description="Helical" evidence="6">
    <location>
        <begin position="104"/>
        <end position="123"/>
    </location>
</feature>
<feature type="region of interest" description="Disordered" evidence="5">
    <location>
        <begin position="308"/>
        <end position="328"/>
    </location>
</feature>
<keyword evidence="2 6" id="KW-0812">Transmembrane</keyword>
<dbReference type="InterPro" id="IPR018823">
    <property type="entry name" value="ArAE_2_N"/>
</dbReference>
<name>A0A423XA78_9PEZI</name>
<dbReference type="Proteomes" id="UP000283895">
    <property type="component" value="Unassembled WGS sequence"/>
</dbReference>
<dbReference type="InterPro" id="IPR049453">
    <property type="entry name" value="Memb_transporter_dom"/>
</dbReference>
<feature type="transmembrane region" description="Helical" evidence="6">
    <location>
        <begin position="132"/>
        <end position="154"/>
    </location>
</feature>
<comment type="subcellular location">
    <subcellularLocation>
        <location evidence="1">Membrane</location>
        <topology evidence="1">Multi-pass membrane protein</topology>
    </subcellularLocation>
</comment>
<feature type="transmembrane region" description="Helical" evidence="6">
    <location>
        <begin position="207"/>
        <end position="226"/>
    </location>
</feature>
<protein>
    <submittedName>
        <fullName evidence="9">Uncharacterized protein</fullName>
    </submittedName>
</protein>
<evidence type="ECO:0000256" key="6">
    <source>
        <dbReference type="SAM" id="Phobius"/>
    </source>
</evidence>
<keyword evidence="3 6" id="KW-1133">Transmembrane helix</keyword>
<evidence type="ECO:0000313" key="9">
    <source>
        <dbReference type="EMBL" id="ROW12822.1"/>
    </source>
</evidence>
<evidence type="ECO:0000259" key="7">
    <source>
        <dbReference type="Pfam" id="PF10337"/>
    </source>
</evidence>
<dbReference type="GO" id="GO:0016020">
    <property type="term" value="C:membrane"/>
    <property type="evidence" value="ECO:0007669"/>
    <property type="project" value="UniProtKB-SubCell"/>
</dbReference>
<evidence type="ECO:0000256" key="3">
    <source>
        <dbReference type="ARBA" id="ARBA00022989"/>
    </source>
</evidence>
<gene>
    <name evidence="9" type="ORF">VMCG_00829</name>
</gene>
<keyword evidence="10" id="KW-1185">Reference proteome</keyword>
<evidence type="ECO:0000313" key="10">
    <source>
        <dbReference type="Proteomes" id="UP000283895"/>
    </source>
</evidence>
<dbReference type="PANTHER" id="PTHR37994:SF4">
    <property type="entry name" value="ER TRANSPORTER 6TM N-TERMINAL DOMAIN-CONTAINING PROTEIN-RELATED"/>
    <property type="match status" value="1"/>
</dbReference>
<feature type="domain" description="Putative ER transporter 6TM N-terminal" evidence="7">
    <location>
        <begin position="102"/>
        <end position="398"/>
    </location>
</feature>
<feature type="region of interest" description="Disordered" evidence="5">
    <location>
        <begin position="1"/>
        <end position="78"/>
    </location>
</feature>
<sequence>MAVEPTTTPPAQDVLNQEQSREEKPQEEQDGLSPSQLLEPEEGGGALHNAPTFRDDMPAQPEEQHATTPDAAEKPKPPGFVTKVMMKLGLNDILLKSMFNVMKTLTTLGYLVGIIAVLSLAIMPRGKFFQTLILNCLSCSIGSGIAMLVAYTGVQARLNTSNLQEMAIYIATHGKAPYNSSQSAVCAVWLVFNIWFANCIRAKYPAFNIPVIIYSIVVNISCTFGPEFPTVATAESFIKRLIMSIFIGLAIGTAVSLFVFPISSRQVVMKQMAGVLGLFKRAVSLEKEYLQGLEKEDMFALEIIETSAGRSEPERKGGKKDTGPPLTREQKTALALRGTIAATRELMGKIYGDIKFAKRDIAWGYLSANDLSEVFNLIRNFVIPMTGIGTIMDIFQRVGRDRGWDGSGEAHGGLFQEFQPHDKEESQRIWNDIMKQLHEPFEILHDAIQQGISHAGILLQMFPQPKEQKKTGVDADVEASGGQLRPGQVGFSQVINEKIEVFNSRKSEILRIWAKEKGLSSDGRPENWDKNSTRLFEKRRNDQAQLYVILYLEKLMQATGEAVQDFVAFAESKVNDGTFAKKRLIFPNERRLKKWFIGIFKSEDSTAEDSPDIMDRGLNVVYLGQGWMNKRDPEHLPPTNAWEKFGNGLRKFSRFFGSPESIFGFRAACATMTVGIIAFLEQTQQFFIKQRLVWAMIIIAIGMTQTSGQSIFGFICRVGGTFVAMVNCFIIWYIVDYRTPGVLVFLWLFTFVEYYFFFKYPQFIAATIMCIVTQVLILGYELQTRAIGIAASESSGQPYYPLYELAPYRLATVVGGAFVAFFWTVFPSPFSDKNWLRKDLSATLFLLANYSGVIYTTMKGTMSGTLGDMEIPGTPAHQLFKVRRKLFGKLTLLLPSLQMHASFQKFEPTIGGKFPEEQYEEIILRSTRFVPIPSLFLTRLGSNEKLTSHSMMNYMTLMSYILTWAPKGASGDADQEWMRVLGNVFDDVSPMHNQVLSTLTLLSNALSSGQALPPYVPLPRPHELTRNLFGMPMNQNQNSAHGASKSPVAPPSSSSSFSSSSSSYDEAGQGSSGAAAAEGLAPPRDEHVPEAWSLLDARNMEQKGYTEFAVLQVCSTLIIGDLEGLIRVVGDLVGTVDFSFRVENDDSSVSDLGSVHRTGTWASRATGAGSGSEGRKGKRE</sequence>
<evidence type="ECO:0000256" key="2">
    <source>
        <dbReference type="ARBA" id="ARBA00022692"/>
    </source>
</evidence>
<proteinExistence type="predicted"/>
<evidence type="ECO:0000256" key="4">
    <source>
        <dbReference type="ARBA" id="ARBA00023136"/>
    </source>
</evidence>
<feature type="compositionally biased region" description="Basic and acidic residues" evidence="5">
    <location>
        <begin position="311"/>
        <end position="322"/>
    </location>
</feature>
<feature type="transmembrane region" description="Helical" evidence="6">
    <location>
        <begin position="241"/>
        <end position="262"/>
    </location>
</feature>
<dbReference type="PANTHER" id="PTHR37994">
    <property type="entry name" value="ARAE_2_N DOMAIN-CONTAINING PROTEIN-RELATED"/>
    <property type="match status" value="1"/>
</dbReference>
<dbReference type="Pfam" id="PF10337">
    <property type="entry name" value="ArAE_2_N"/>
    <property type="match status" value="1"/>
</dbReference>
<feature type="transmembrane region" description="Helical" evidence="6">
    <location>
        <begin position="763"/>
        <end position="780"/>
    </location>
</feature>
<dbReference type="OrthoDB" id="2274698at2759"/>
<evidence type="ECO:0000256" key="5">
    <source>
        <dbReference type="SAM" id="MobiDB-lite"/>
    </source>
</evidence>
<dbReference type="AlphaFoldDB" id="A0A423XA78"/>
<keyword evidence="4 6" id="KW-0472">Membrane</keyword>
<feature type="compositionally biased region" description="Polar residues" evidence="5">
    <location>
        <begin position="1"/>
        <end position="18"/>
    </location>
</feature>
<organism evidence="9 10">
    <name type="scientific">Cytospora schulzeri</name>
    <dbReference type="NCBI Taxonomy" id="448051"/>
    <lineage>
        <taxon>Eukaryota</taxon>
        <taxon>Fungi</taxon>
        <taxon>Dikarya</taxon>
        <taxon>Ascomycota</taxon>
        <taxon>Pezizomycotina</taxon>
        <taxon>Sordariomycetes</taxon>
        <taxon>Sordariomycetidae</taxon>
        <taxon>Diaporthales</taxon>
        <taxon>Cytosporaceae</taxon>
        <taxon>Cytospora</taxon>
    </lineage>
</organism>
<feature type="region of interest" description="Disordered" evidence="5">
    <location>
        <begin position="1026"/>
        <end position="1084"/>
    </location>
</feature>
<feature type="region of interest" description="Disordered" evidence="5">
    <location>
        <begin position="1160"/>
        <end position="1180"/>
    </location>
</feature>
<feature type="transmembrane region" description="Helical" evidence="6">
    <location>
        <begin position="808"/>
        <end position="828"/>
    </location>
</feature>
<feature type="transmembrane region" description="Helical" evidence="6">
    <location>
        <begin position="840"/>
        <end position="858"/>
    </location>
</feature>
<evidence type="ECO:0000256" key="1">
    <source>
        <dbReference type="ARBA" id="ARBA00004141"/>
    </source>
</evidence>
<feature type="transmembrane region" description="Helical" evidence="6">
    <location>
        <begin position="663"/>
        <end position="680"/>
    </location>
</feature>
<reference evidence="9 10" key="1">
    <citation type="submission" date="2015-09" db="EMBL/GenBank/DDBJ databases">
        <title>Host preference determinants of Valsa canker pathogens revealed by comparative genomics.</title>
        <authorList>
            <person name="Yin Z."/>
            <person name="Huang L."/>
        </authorList>
    </citation>
    <scope>NUCLEOTIDE SEQUENCE [LARGE SCALE GENOMIC DNA]</scope>
    <source>
        <strain evidence="9 10">03-1</strain>
    </source>
</reference>
<dbReference type="EMBL" id="LKEA01000001">
    <property type="protein sequence ID" value="ROW12822.1"/>
    <property type="molecule type" value="Genomic_DNA"/>
</dbReference>
<feature type="domain" description="Integral membrane bound transporter" evidence="8">
    <location>
        <begin position="686"/>
        <end position="823"/>
    </location>
</feature>
<comment type="caution">
    <text evidence="9">The sequence shown here is derived from an EMBL/GenBank/DDBJ whole genome shotgun (WGS) entry which is preliminary data.</text>
</comment>
<evidence type="ECO:0000259" key="8">
    <source>
        <dbReference type="Pfam" id="PF13515"/>
    </source>
</evidence>
<feature type="transmembrane region" description="Helical" evidence="6">
    <location>
        <begin position="686"/>
        <end position="704"/>
    </location>
</feature>
<dbReference type="STRING" id="356882.A0A423XA78"/>
<dbReference type="Pfam" id="PF13515">
    <property type="entry name" value="FUSC_2"/>
    <property type="match status" value="1"/>
</dbReference>